<reference evidence="1 2" key="1">
    <citation type="submission" date="2024-09" db="EMBL/GenBank/DDBJ databases">
        <authorList>
            <person name="Sun Q."/>
            <person name="Mori K."/>
        </authorList>
    </citation>
    <scope>NUCLEOTIDE SEQUENCE [LARGE SCALE GENOMIC DNA]</scope>
    <source>
        <strain evidence="1 2">CCM 7650</strain>
    </source>
</reference>
<evidence type="ECO:0000313" key="2">
    <source>
        <dbReference type="Proteomes" id="UP001589797"/>
    </source>
</evidence>
<keyword evidence="2" id="KW-1185">Reference proteome</keyword>
<organism evidence="1 2">
    <name type="scientific">Fontibacter flavus</name>
    <dbReference type="NCBI Taxonomy" id="654838"/>
    <lineage>
        <taxon>Bacteria</taxon>
        <taxon>Pseudomonadati</taxon>
        <taxon>Bacteroidota</taxon>
        <taxon>Cytophagia</taxon>
        <taxon>Cytophagales</taxon>
        <taxon>Cyclobacteriaceae</taxon>
        <taxon>Fontibacter</taxon>
    </lineage>
</organism>
<dbReference type="Proteomes" id="UP001589797">
    <property type="component" value="Unassembled WGS sequence"/>
</dbReference>
<proteinExistence type="predicted"/>
<dbReference type="EMBL" id="JBHLWI010000004">
    <property type="protein sequence ID" value="MFC0261432.1"/>
    <property type="molecule type" value="Genomic_DNA"/>
</dbReference>
<evidence type="ECO:0000313" key="1">
    <source>
        <dbReference type="EMBL" id="MFC0261432.1"/>
    </source>
</evidence>
<comment type="caution">
    <text evidence="1">The sequence shown here is derived from an EMBL/GenBank/DDBJ whole genome shotgun (WGS) entry which is preliminary data.</text>
</comment>
<sequence length="64" mass="7026">MKKVFALFAVAGMLFTASCGNKEVSEEATEEIEVVIEETEEVIEDSVEEAEEVIEEATEEVVEG</sequence>
<accession>A0ABV6FP66</accession>
<dbReference type="PROSITE" id="PS51257">
    <property type="entry name" value="PROKAR_LIPOPROTEIN"/>
    <property type="match status" value="1"/>
</dbReference>
<gene>
    <name evidence="1" type="ORF">ACFFIP_01975</name>
</gene>
<name>A0ABV6FP66_9BACT</name>
<evidence type="ECO:0008006" key="3">
    <source>
        <dbReference type="Google" id="ProtNLM"/>
    </source>
</evidence>
<dbReference type="RefSeq" id="WP_382385882.1">
    <property type="nucleotide sequence ID" value="NZ_JBHLWI010000004.1"/>
</dbReference>
<protein>
    <recommendedName>
        <fullName evidence="3">Lipoprotein</fullName>
    </recommendedName>
</protein>